<proteinExistence type="predicted"/>
<protein>
    <submittedName>
        <fullName evidence="2">Uncharacterized protein</fullName>
    </submittedName>
</protein>
<gene>
    <name evidence="2" type="ORF">LMG24238_04775</name>
</gene>
<keyword evidence="1" id="KW-0812">Transmembrane</keyword>
<reference evidence="2 3" key="1">
    <citation type="submission" date="2020-04" db="EMBL/GenBank/DDBJ databases">
        <authorList>
            <person name="De Canck E."/>
        </authorList>
    </citation>
    <scope>NUCLEOTIDE SEQUENCE [LARGE SCALE GENOMIC DNA]</scope>
    <source>
        <strain evidence="2 3">LMG 24238</strain>
    </source>
</reference>
<evidence type="ECO:0000313" key="2">
    <source>
        <dbReference type="EMBL" id="CAB3719713.1"/>
    </source>
</evidence>
<keyword evidence="1" id="KW-0472">Membrane</keyword>
<keyword evidence="3" id="KW-1185">Reference proteome</keyword>
<keyword evidence="1" id="KW-1133">Transmembrane helix</keyword>
<dbReference type="AlphaFoldDB" id="A0A6J5BWP1"/>
<evidence type="ECO:0000313" key="3">
    <source>
        <dbReference type="Proteomes" id="UP000494255"/>
    </source>
</evidence>
<evidence type="ECO:0000256" key="1">
    <source>
        <dbReference type="SAM" id="Phobius"/>
    </source>
</evidence>
<organism evidence="2 3">
    <name type="scientific">Paraburkholderia sediminicola</name>
    <dbReference type="NCBI Taxonomy" id="458836"/>
    <lineage>
        <taxon>Bacteria</taxon>
        <taxon>Pseudomonadati</taxon>
        <taxon>Pseudomonadota</taxon>
        <taxon>Betaproteobacteria</taxon>
        <taxon>Burkholderiales</taxon>
        <taxon>Burkholderiaceae</taxon>
        <taxon>Paraburkholderia</taxon>
    </lineage>
</organism>
<sequence>MTSHICWRGMGAIQLQHKKALAPFYVCSLVPWVFVSVLLQ</sequence>
<accession>A0A6J5BWP1</accession>
<dbReference type="EMBL" id="CADIKC010000007">
    <property type="protein sequence ID" value="CAB3719713.1"/>
    <property type="molecule type" value="Genomic_DNA"/>
</dbReference>
<dbReference type="Proteomes" id="UP000494255">
    <property type="component" value="Unassembled WGS sequence"/>
</dbReference>
<feature type="transmembrane region" description="Helical" evidence="1">
    <location>
        <begin position="20"/>
        <end position="39"/>
    </location>
</feature>
<name>A0A6J5BWP1_9BURK</name>